<gene>
    <name evidence="2" type="ORF">M9458_039013</name>
</gene>
<accession>A0ABD0NZG4</accession>
<feature type="non-terminal residue" evidence="2">
    <location>
        <position position="70"/>
    </location>
</feature>
<dbReference type="SUPFAM" id="SSF57302">
    <property type="entry name" value="Snake toxin-like"/>
    <property type="match status" value="1"/>
</dbReference>
<dbReference type="InterPro" id="IPR045860">
    <property type="entry name" value="Snake_toxin-like_sf"/>
</dbReference>
<name>A0ABD0NZG4_CIRMR</name>
<dbReference type="AlphaFoldDB" id="A0ABD0NZG4"/>
<comment type="caution">
    <text evidence="2">The sequence shown here is derived from an EMBL/GenBank/DDBJ whole genome shotgun (WGS) entry which is preliminary data.</text>
</comment>
<dbReference type="Proteomes" id="UP001529510">
    <property type="component" value="Unassembled WGS sequence"/>
</dbReference>
<evidence type="ECO:0000259" key="1">
    <source>
        <dbReference type="Pfam" id="PF08917"/>
    </source>
</evidence>
<dbReference type="Gene3D" id="2.10.60.10">
    <property type="entry name" value="CD59"/>
    <property type="match status" value="1"/>
</dbReference>
<feature type="non-terminal residue" evidence="2">
    <location>
        <position position="1"/>
    </location>
</feature>
<dbReference type="InterPro" id="IPR015013">
    <property type="entry name" value="Transforming_GF_b_rcpt_2_ecto"/>
</dbReference>
<dbReference type="EMBL" id="JAMKFB020000019">
    <property type="protein sequence ID" value="KAL0167169.1"/>
    <property type="molecule type" value="Genomic_DNA"/>
</dbReference>
<dbReference type="Pfam" id="PF08917">
    <property type="entry name" value="ecTbetaR2"/>
    <property type="match status" value="1"/>
</dbReference>
<organism evidence="2 3">
    <name type="scientific">Cirrhinus mrigala</name>
    <name type="common">Mrigala</name>
    <dbReference type="NCBI Taxonomy" id="683832"/>
    <lineage>
        <taxon>Eukaryota</taxon>
        <taxon>Metazoa</taxon>
        <taxon>Chordata</taxon>
        <taxon>Craniata</taxon>
        <taxon>Vertebrata</taxon>
        <taxon>Euteleostomi</taxon>
        <taxon>Actinopterygii</taxon>
        <taxon>Neopterygii</taxon>
        <taxon>Teleostei</taxon>
        <taxon>Ostariophysi</taxon>
        <taxon>Cypriniformes</taxon>
        <taxon>Cyprinidae</taxon>
        <taxon>Labeoninae</taxon>
        <taxon>Labeonini</taxon>
        <taxon>Cirrhinus</taxon>
    </lineage>
</organism>
<protein>
    <recommendedName>
        <fullName evidence="1">Transforming growth factor beta receptor 2 ectodomain domain-containing protein</fullName>
    </recommendedName>
</protein>
<keyword evidence="3" id="KW-1185">Reference proteome</keyword>
<feature type="domain" description="Transforming growth factor beta receptor 2 ectodomain" evidence="1">
    <location>
        <begin position="2"/>
        <end position="65"/>
    </location>
</feature>
<evidence type="ECO:0000313" key="3">
    <source>
        <dbReference type="Proteomes" id="UP001529510"/>
    </source>
</evidence>
<proteinExistence type="predicted"/>
<evidence type="ECO:0000313" key="2">
    <source>
        <dbReference type="EMBL" id="KAL0167169.1"/>
    </source>
</evidence>
<reference evidence="2 3" key="1">
    <citation type="submission" date="2024-05" db="EMBL/GenBank/DDBJ databases">
        <title>Genome sequencing and assembly of Indian major carp, Cirrhinus mrigala (Hamilton, 1822).</title>
        <authorList>
            <person name="Mohindra V."/>
            <person name="Chowdhury L.M."/>
            <person name="Lal K."/>
            <person name="Jena J.K."/>
        </authorList>
    </citation>
    <scope>NUCLEOTIDE SEQUENCE [LARGE SCALE GENOMIC DNA]</scope>
    <source>
        <strain evidence="2">CM1030</strain>
        <tissue evidence="2">Blood</tissue>
    </source>
</reference>
<sequence>DNGVVMVETKCHDPTQLLKGEMMDDYNSSDCVLTVGNVNTQNLRLCTCTGHDCNELVLLNKPNDGSGLVI</sequence>